<dbReference type="InterPro" id="IPR006575">
    <property type="entry name" value="RWD_dom"/>
</dbReference>
<dbReference type="Pfam" id="PF05773">
    <property type="entry name" value="RWD"/>
    <property type="match status" value="1"/>
</dbReference>
<gene>
    <name evidence="8" type="ORF">RN001_009279</name>
</gene>
<accession>A0AAN7P6E9</accession>
<dbReference type="InterPro" id="IPR036956">
    <property type="entry name" value="Impact_N_sf"/>
</dbReference>
<keyword evidence="5" id="KW-0810">Translation regulation</keyword>
<evidence type="ECO:0000256" key="4">
    <source>
        <dbReference type="ARBA" id="ARBA00022491"/>
    </source>
</evidence>
<evidence type="ECO:0000313" key="9">
    <source>
        <dbReference type="Proteomes" id="UP001353858"/>
    </source>
</evidence>
<comment type="similarity">
    <text evidence="2">Belongs to the IMPACT family.</text>
</comment>
<dbReference type="AlphaFoldDB" id="A0AAN7P6E9"/>
<dbReference type="SMART" id="SM00591">
    <property type="entry name" value="RWD"/>
    <property type="match status" value="1"/>
</dbReference>
<dbReference type="PROSITE" id="PS00910">
    <property type="entry name" value="UPF0029"/>
    <property type="match status" value="1"/>
</dbReference>
<dbReference type="GO" id="GO:0005737">
    <property type="term" value="C:cytoplasm"/>
    <property type="evidence" value="ECO:0007669"/>
    <property type="project" value="UniProtKB-SubCell"/>
</dbReference>
<dbReference type="CDD" id="cd23821">
    <property type="entry name" value="RWD_IMPACT"/>
    <property type="match status" value="1"/>
</dbReference>
<dbReference type="InterPro" id="IPR001498">
    <property type="entry name" value="Impact_N"/>
</dbReference>
<comment type="caution">
    <text evidence="8">The sequence shown here is derived from an EMBL/GenBank/DDBJ whole genome shotgun (WGS) entry which is preliminary data.</text>
</comment>
<dbReference type="Proteomes" id="UP001353858">
    <property type="component" value="Unassembled WGS sequence"/>
</dbReference>
<dbReference type="Pfam" id="PF01205">
    <property type="entry name" value="Impact_N"/>
    <property type="match status" value="1"/>
</dbReference>
<keyword evidence="4" id="KW-0678">Repressor</keyword>
<keyword evidence="3" id="KW-0963">Cytoplasm</keyword>
<reference evidence="9" key="1">
    <citation type="submission" date="2023-01" db="EMBL/GenBank/DDBJ databases">
        <title>Key to firefly adult light organ development and bioluminescence: homeobox transcription factors regulate luciferase expression and transportation to peroxisome.</title>
        <authorList>
            <person name="Fu X."/>
        </authorList>
    </citation>
    <scope>NUCLEOTIDE SEQUENCE [LARGE SCALE GENOMIC DNA]</scope>
</reference>
<feature type="domain" description="RWD" evidence="7">
    <location>
        <begin position="10"/>
        <end position="105"/>
    </location>
</feature>
<dbReference type="Gene3D" id="3.10.110.10">
    <property type="entry name" value="Ubiquitin Conjugating Enzyme"/>
    <property type="match status" value="1"/>
</dbReference>
<dbReference type="InterPro" id="IPR020568">
    <property type="entry name" value="Ribosomal_Su5_D2-typ_SF"/>
</dbReference>
<protein>
    <recommendedName>
        <fullName evidence="7">RWD domain-containing protein</fullName>
    </recommendedName>
</protein>
<dbReference type="InterPro" id="IPR016135">
    <property type="entry name" value="UBQ-conjugating_enzyme/RWD"/>
</dbReference>
<dbReference type="PROSITE" id="PS50908">
    <property type="entry name" value="RWD"/>
    <property type="match status" value="1"/>
</dbReference>
<dbReference type="GO" id="GO:0006446">
    <property type="term" value="P:regulation of translational initiation"/>
    <property type="evidence" value="ECO:0007669"/>
    <property type="project" value="TreeGrafter"/>
</dbReference>
<evidence type="ECO:0000259" key="7">
    <source>
        <dbReference type="PROSITE" id="PS50908"/>
    </source>
</evidence>
<dbReference type="PANTHER" id="PTHR16301:SF25">
    <property type="entry name" value="PROTEIN IMPACT"/>
    <property type="match status" value="1"/>
</dbReference>
<name>A0AAN7P6E9_9COLE</name>
<dbReference type="Gene3D" id="3.30.230.30">
    <property type="entry name" value="Impact, N-terminal domain"/>
    <property type="match status" value="1"/>
</dbReference>
<keyword evidence="9" id="KW-1185">Reference proteome</keyword>
<dbReference type="EMBL" id="JARPUR010000004">
    <property type="protein sequence ID" value="KAK4876773.1"/>
    <property type="molecule type" value="Genomic_DNA"/>
</dbReference>
<dbReference type="PANTHER" id="PTHR16301">
    <property type="entry name" value="IMPACT-RELATED"/>
    <property type="match status" value="1"/>
</dbReference>
<dbReference type="GO" id="GO:0140469">
    <property type="term" value="P:GCN2-mediated signaling"/>
    <property type="evidence" value="ECO:0007669"/>
    <property type="project" value="TreeGrafter"/>
</dbReference>
<evidence type="ECO:0000256" key="6">
    <source>
        <dbReference type="ARBA" id="ARBA00023016"/>
    </source>
</evidence>
<evidence type="ECO:0000256" key="2">
    <source>
        <dbReference type="ARBA" id="ARBA00007665"/>
    </source>
</evidence>
<evidence type="ECO:0000313" key="8">
    <source>
        <dbReference type="EMBL" id="KAK4876773.1"/>
    </source>
</evidence>
<dbReference type="InterPro" id="IPR023582">
    <property type="entry name" value="Impact"/>
</dbReference>
<proteinExistence type="inferred from homology"/>
<evidence type="ECO:0000256" key="5">
    <source>
        <dbReference type="ARBA" id="ARBA00022845"/>
    </source>
</evidence>
<dbReference type="SUPFAM" id="SSF54211">
    <property type="entry name" value="Ribosomal protein S5 domain 2-like"/>
    <property type="match status" value="1"/>
</dbReference>
<evidence type="ECO:0000256" key="3">
    <source>
        <dbReference type="ARBA" id="ARBA00022490"/>
    </source>
</evidence>
<evidence type="ECO:0000256" key="1">
    <source>
        <dbReference type="ARBA" id="ARBA00004496"/>
    </source>
</evidence>
<organism evidence="8 9">
    <name type="scientific">Aquatica leii</name>
    <dbReference type="NCBI Taxonomy" id="1421715"/>
    <lineage>
        <taxon>Eukaryota</taxon>
        <taxon>Metazoa</taxon>
        <taxon>Ecdysozoa</taxon>
        <taxon>Arthropoda</taxon>
        <taxon>Hexapoda</taxon>
        <taxon>Insecta</taxon>
        <taxon>Pterygota</taxon>
        <taxon>Neoptera</taxon>
        <taxon>Endopterygota</taxon>
        <taxon>Coleoptera</taxon>
        <taxon>Polyphaga</taxon>
        <taxon>Elateriformia</taxon>
        <taxon>Elateroidea</taxon>
        <taxon>Lampyridae</taxon>
        <taxon>Luciolinae</taxon>
        <taxon>Aquatica</taxon>
    </lineage>
</organism>
<keyword evidence="6" id="KW-0346">Stress response</keyword>
<dbReference type="SUPFAM" id="SSF54495">
    <property type="entry name" value="UBC-like"/>
    <property type="match status" value="1"/>
</dbReference>
<dbReference type="InterPro" id="IPR020569">
    <property type="entry name" value="UPF0029_Impact_CS"/>
</dbReference>
<sequence length="257" mass="29279">MNDNSTQQSEEIEALFAIYGTEWHRENDIENSYYIQITPDVQLSVTLNSDYPSTKPPTYQLLAPKLKKEQKLCIAKEFDEIYKINFGGPVLFQWIEKLKEIVNEDVEEQVESKVEEEVMNPVSSEKPHNYNIIHGPVIKDRKSIFQGHACQIYNNQELREALDLIIAAKKISQATHNIIAYRITLSNGALLQDCDDDGENQAGGRLLHLLQILDVANTLVVVSRWYGGIQLGPDRFRHINNAARQVLLQAGFISKKT</sequence>
<comment type="subcellular location">
    <subcellularLocation>
        <location evidence="1">Cytoplasm</location>
    </subcellularLocation>
</comment>